<gene>
    <name evidence="1" type="ORF">KIN20_027534</name>
</gene>
<reference evidence="1" key="1">
    <citation type="submission" date="2021-06" db="EMBL/GenBank/DDBJ databases">
        <title>Parelaphostrongylus tenuis whole genome reference sequence.</title>
        <authorList>
            <person name="Garwood T.J."/>
            <person name="Larsen P.A."/>
            <person name="Fountain-Jones N.M."/>
            <person name="Garbe J.R."/>
            <person name="Macchietto M.G."/>
            <person name="Kania S.A."/>
            <person name="Gerhold R.W."/>
            <person name="Richards J.E."/>
            <person name="Wolf T.M."/>
        </authorList>
    </citation>
    <scope>NUCLEOTIDE SEQUENCE</scope>
    <source>
        <strain evidence="1">MNPRO001-30</strain>
        <tissue evidence="1">Meninges</tissue>
    </source>
</reference>
<keyword evidence="2" id="KW-1185">Reference proteome</keyword>
<accession>A0AAD5QZG0</accession>
<dbReference type="EMBL" id="JAHQIW010005656">
    <property type="protein sequence ID" value="KAJ1366775.1"/>
    <property type="molecule type" value="Genomic_DNA"/>
</dbReference>
<proteinExistence type="predicted"/>
<sequence length="70" mass="8080">MMETEDRQCLTPKGRSAEYLLLTFPHRIIVNDPDTRVGCLFVVSLTKRKIQSASATGHRLFLNHTRFQSF</sequence>
<comment type="caution">
    <text evidence="1">The sequence shown here is derived from an EMBL/GenBank/DDBJ whole genome shotgun (WGS) entry which is preliminary data.</text>
</comment>
<evidence type="ECO:0000313" key="1">
    <source>
        <dbReference type="EMBL" id="KAJ1366775.1"/>
    </source>
</evidence>
<dbReference type="AlphaFoldDB" id="A0AAD5QZG0"/>
<protein>
    <submittedName>
        <fullName evidence="1">Uncharacterized protein</fullName>
    </submittedName>
</protein>
<organism evidence="1 2">
    <name type="scientific">Parelaphostrongylus tenuis</name>
    <name type="common">Meningeal worm</name>
    <dbReference type="NCBI Taxonomy" id="148309"/>
    <lineage>
        <taxon>Eukaryota</taxon>
        <taxon>Metazoa</taxon>
        <taxon>Ecdysozoa</taxon>
        <taxon>Nematoda</taxon>
        <taxon>Chromadorea</taxon>
        <taxon>Rhabditida</taxon>
        <taxon>Rhabditina</taxon>
        <taxon>Rhabditomorpha</taxon>
        <taxon>Strongyloidea</taxon>
        <taxon>Metastrongylidae</taxon>
        <taxon>Parelaphostrongylus</taxon>
    </lineage>
</organism>
<name>A0AAD5QZG0_PARTN</name>
<evidence type="ECO:0000313" key="2">
    <source>
        <dbReference type="Proteomes" id="UP001196413"/>
    </source>
</evidence>
<dbReference type="Proteomes" id="UP001196413">
    <property type="component" value="Unassembled WGS sequence"/>
</dbReference>